<evidence type="ECO:0000313" key="7">
    <source>
        <dbReference type="Proteomes" id="UP000441208"/>
    </source>
</evidence>
<comment type="caution">
    <text evidence="2">The sequence shown here is derived from an EMBL/GenBank/DDBJ whole genome shotgun (WGS) entry which is preliminary data.</text>
</comment>
<dbReference type="EMBL" id="QXGA01000589">
    <property type="protein sequence ID" value="KAE9143821.1"/>
    <property type="molecule type" value="Genomic_DNA"/>
</dbReference>
<dbReference type="EMBL" id="QXGE01000607">
    <property type="protein sequence ID" value="KAE9307831.1"/>
    <property type="molecule type" value="Genomic_DNA"/>
</dbReference>
<evidence type="ECO:0000313" key="6">
    <source>
        <dbReference type="Proteomes" id="UP000440732"/>
    </source>
</evidence>
<gene>
    <name evidence="4" type="ORF">PF001_g11427</name>
    <name evidence="3" type="ORF">PF006_g11190</name>
    <name evidence="2" type="ORF">PF007_g11308</name>
</gene>
<proteinExistence type="predicted"/>
<reference evidence="5 6" key="1">
    <citation type="submission" date="2018-08" db="EMBL/GenBank/DDBJ databases">
        <title>Genomic investigation of the strawberry pathogen Phytophthora fragariae indicates pathogenicity is determined by transcriptional variation in three key races.</title>
        <authorList>
            <person name="Adams T.M."/>
            <person name="Armitage A.D."/>
            <person name="Sobczyk M.K."/>
            <person name="Bates H.J."/>
            <person name="Dunwell J.M."/>
            <person name="Nellist C.F."/>
            <person name="Harrison R.J."/>
        </authorList>
    </citation>
    <scope>NUCLEOTIDE SEQUENCE [LARGE SCALE GENOMIC DNA]</scope>
    <source>
        <strain evidence="4 5">A4</strain>
        <strain evidence="3 6">NOV-5</strain>
        <strain evidence="2 7">NOV-71</strain>
    </source>
</reference>
<dbReference type="EMBL" id="QXFZ01000562">
    <property type="protein sequence ID" value="KAE9111896.1"/>
    <property type="molecule type" value="Genomic_DNA"/>
</dbReference>
<evidence type="ECO:0000313" key="2">
    <source>
        <dbReference type="EMBL" id="KAE9111896.1"/>
    </source>
</evidence>
<organism evidence="2 7">
    <name type="scientific">Phytophthora fragariae</name>
    <dbReference type="NCBI Taxonomy" id="53985"/>
    <lineage>
        <taxon>Eukaryota</taxon>
        <taxon>Sar</taxon>
        <taxon>Stramenopiles</taxon>
        <taxon>Oomycota</taxon>
        <taxon>Peronosporomycetes</taxon>
        <taxon>Peronosporales</taxon>
        <taxon>Peronosporaceae</taxon>
        <taxon>Phytophthora</taxon>
    </lineage>
</organism>
<dbReference type="AlphaFoldDB" id="A0A6A3SGV9"/>
<dbReference type="Proteomes" id="UP000441208">
    <property type="component" value="Unassembled WGS sequence"/>
</dbReference>
<accession>A0A6A3SGV9</accession>
<name>A0A6A3SGV9_9STRA</name>
<feature type="region of interest" description="Disordered" evidence="1">
    <location>
        <begin position="1"/>
        <end position="60"/>
    </location>
</feature>
<evidence type="ECO:0000313" key="4">
    <source>
        <dbReference type="EMBL" id="KAE9307831.1"/>
    </source>
</evidence>
<evidence type="ECO:0000313" key="5">
    <source>
        <dbReference type="Proteomes" id="UP000437068"/>
    </source>
</evidence>
<evidence type="ECO:0000256" key="1">
    <source>
        <dbReference type="SAM" id="MobiDB-lite"/>
    </source>
</evidence>
<dbReference type="Proteomes" id="UP000437068">
    <property type="component" value="Unassembled WGS sequence"/>
</dbReference>
<evidence type="ECO:0000313" key="3">
    <source>
        <dbReference type="EMBL" id="KAE9143821.1"/>
    </source>
</evidence>
<dbReference type="Proteomes" id="UP000440732">
    <property type="component" value="Unassembled WGS sequence"/>
</dbReference>
<sequence length="60" mass="6563">MQAPSATEDKQRTPVDLVPAQQRLQQPTSPVPKARQPGETRLSVAKMKTKAAEFSDESIS</sequence>
<protein>
    <submittedName>
        <fullName evidence="2">Uncharacterized protein</fullName>
    </submittedName>
</protein>